<dbReference type="PANTHER" id="PTHR43784:SF2">
    <property type="entry name" value="GDSL-LIKE LIPASE_ACYLHYDROLASE, PUTATIVE (AFU_ORTHOLOGUE AFUA_2G00820)-RELATED"/>
    <property type="match status" value="1"/>
</dbReference>
<keyword evidence="3" id="KW-1185">Reference proteome</keyword>
<evidence type="ECO:0000313" key="2">
    <source>
        <dbReference type="EMBL" id="MFC5897541.1"/>
    </source>
</evidence>
<accession>A0ABW1FSY1</accession>
<organism evidence="2 3">
    <name type="scientific">Streptomyces ramulosus</name>
    <dbReference type="NCBI Taxonomy" id="47762"/>
    <lineage>
        <taxon>Bacteria</taxon>
        <taxon>Bacillati</taxon>
        <taxon>Actinomycetota</taxon>
        <taxon>Actinomycetes</taxon>
        <taxon>Kitasatosporales</taxon>
        <taxon>Streptomycetaceae</taxon>
        <taxon>Streptomyces</taxon>
    </lineage>
</organism>
<dbReference type="SUPFAM" id="SSF52266">
    <property type="entry name" value="SGNH hydrolase"/>
    <property type="match status" value="1"/>
</dbReference>
<name>A0ABW1FSY1_9ACTN</name>
<dbReference type="Proteomes" id="UP001596241">
    <property type="component" value="Unassembled WGS sequence"/>
</dbReference>
<dbReference type="PANTHER" id="PTHR43784">
    <property type="entry name" value="GDSL-LIKE LIPASE/ACYLHYDROLASE, PUTATIVE (AFU_ORTHOLOGUE AFUA_2G00820)-RELATED"/>
    <property type="match status" value="1"/>
</dbReference>
<reference evidence="3" key="1">
    <citation type="journal article" date="2019" name="Int. J. Syst. Evol. Microbiol.">
        <title>The Global Catalogue of Microorganisms (GCM) 10K type strain sequencing project: providing services to taxonomists for standard genome sequencing and annotation.</title>
        <authorList>
            <consortium name="The Broad Institute Genomics Platform"/>
            <consortium name="The Broad Institute Genome Sequencing Center for Infectious Disease"/>
            <person name="Wu L."/>
            <person name="Ma J."/>
        </authorList>
    </citation>
    <scope>NUCLEOTIDE SEQUENCE [LARGE SCALE GENOMIC DNA]</scope>
    <source>
        <strain evidence="3">CGMCC 1.15809</strain>
    </source>
</reference>
<dbReference type="InterPro" id="IPR036514">
    <property type="entry name" value="SGNH_hydro_sf"/>
</dbReference>
<comment type="caution">
    <text evidence="2">The sequence shown here is derived from an EMBL/GenBank/DDBJ whole genome shotgun (WGS) entry which is preliminary data.</text>
</comment>
<dbReference type="InterPro" id="IPR053140">
    <property type="entry name" value="GDSL_Rv0518-like"/>
</dbReference>
<evidence type="ECO:0000259" key="1">
    <source>
        <dbReference type="Pfam" id="PF13472"/>
    </source>
</evidence>
<dbReference type="InterPro" id="IPR013830">
    <property type="entry name" value="SGNH_hydro"/>
</dbReference>
<gene>
    <name evidence="2" type="ORF">ACFP3M_32535</name>
</gene>
<dbReference type="RefSeq" id="WP_345085225.1">
    <property type="nucleotide sequence ID" value="NZ_BAAAWG010000008.1"/>
</dbReference>
<evidence type="ECO:0000313" key="3">
    <source>
        <dbReference type="Proteomes" id="UP001596241"/>
    </source>
</evidence>
<dbReference type="Pfam" id="PF13472">
    <property type="entry name" value="Lipase_GDSL_2"/>
    <property type="match status" value="1"/>
</dbReference>
<protein>
    <submittedName>
        <fullName evidence="2">GDSL-type esterase/lipase family protein</fullName>
    </submittedName>
</protein>
<sequence length="192" mass="20882">MNSTLTTPASLDDPAPTAWVRSWGAAPQAPDSSVSFLEPPLSARPRGHRHLPRHLPHARPAHTFSFAPRNEETAAFLAMFPGEPVNVDDIIAAHLQAAARACAHGAKVYAATVAPYGGSDMYTHQGDKAREQINDWIRTSGAFDAVLDFDAVWRDPADPRRIHDDLHMGDRLHGNDTGYAALAESIDLSLFD</sequence>
<dbReference type="EMBL" id="JBHSPW010000024">
    <property type="protein sequence ID" value="MFC5897541.1"/>
    <property type="molecule type" value="Genomic_DNA"/>
</dbReference>
<proteinExistence type="predicted"/>
<feature type="domain" description="SGNH hydrolase-type esterase" evidence="1">
    <location>
        <begin position="86"/>
        <end position="181"/>
    </location>
</feature>
<dbReference type="Gene3D" id="3.40.50.1110">
    <property type="entry name" value="SGNH hydrolase"/>
    <property type="match status" value="1"/>
</dbReference>